<sequence length="180" mass="19820">MLKKILAIAFAAATCASATATPVTYNFSYVGAGLNEPYSGPDRWISDYRIAGSFSGEDKDHNGVISETEVSSLKIEGTDIDNTEYIQQSNCHCSMELFSFKLKEQNLFFAASYTSWRGVYSLITNTAVHIPTDPPNYSTYYFTPDTIYTLTAVPEPSTYAMMGAGLLGLAIAQRRRKKST</sequence>
<feature type="domain" description="Ice-binding protein C-terminal" evidence="2">
    <location>
        <begin position="152"/>
        <end position="175"/>
    </location>
</feature>
<protein>
    <submittedName>
        <fullName evidence="3">PEP-CTERM sorting domain-containing protein</fullName>
    </submittedName>
</protein>
<evidence type="ECO:0000259" key="2">
    <source>
        <dbReference type="Pfam" id="PF07589"/>
    </source>
</evidence>
<name>A0A843SHP1_9BURK</name>
<dbReference type="PROSITE" id="PS00018">
    <property type="entry name" value="EF_HAND_1"/>
    <property type="match status" value="1"/>
</dbReference>
<dbReference type="RefSeq" id="WP_152804080.1">
    <property type="nucleotide sequence ID" value="NZ_WHUF01000003.1"/>
</dbReference>
<dbReference type="Pfam" id="PF07589">
    <property type="entry name" value="PEP-CTERM"/>
    <property type="match status" value="1"/>
</dbReference>
<dbReference type="NCBIfam" id="TIGR02595">
    <property type="entry name" value="PEP_CTERM"/>
    <property type="match status" value="1"/>
</dbReference>
<keyword evidence="4" id="KW-1185">Reference proteome</keyword>
<dbReference type="InterPro" id="IPR018247">
    <property type="entry name" value="EF_Hand_1_Ca_BS"/>
</dbReference>
<proteinExistence type="predicted"/>
<dbReference type="AlphaFoldDB" id="A0A843SHP1"/>
<feature type="chain" id="PRO_5032749739" evidence="1">
    <location>
        <begin position="21"/>
        <end position="180"/>
    </location>
</feature>
<evidence type="ECO:0000313" key="3">
    <source>
        <dbReference type="EMBL" id="MQA19916.1"/>
    </source>
</evidence>
<organism evidence="3 4">
    <name type="scientific">Rugamonas rivuli</name>
    <dbReference type="NCBI Taxonomy" id="2743358"/>
    <lineage>
        <taxon>Bacteria</taxon>
        <taxon>Pseudomonadati</taxon>
        <taxon>Pseudomonadota</taxon>
        <taxon>Betaproteobacteria</taxon>
        <taxon>Burkholderiales</taxon>
        <taxon>Oxalobacteraceae</taxon>
        <taxon>Telluria group</taxon>
        <taxon>Rugamonas</taxon>
    </lineage>
</organism>
<gene>
    <name evidence="3" type="ORF">GEV01_10405</name>
</gene>
<comment type="caution">
    <text evidence="3">The sequence shown here is derived from an EMBL/GenBank/DDBJ whole genome shotgun (WGS) entry which is preliminary data.</text>
</comment>
<reference evidence="3 4" key="1">
    <citation type="submission" date="2019-10" db="EMBL/GenBank/DDBJ databases">
        <title>Two novel species isolated from a subtropical stream in China.</title>
        <authorList>
            <person name="Lu H."/>
        </authorList>
    </citation>
    <scope>NUCLEOTIDE SEQUENCE [LARGE SCALE GENOMIC DNA]</scope>
    <source>
        <strain evidence="3 4">FT103W</strain>
    </source>
</reference>
<dbReference type="EMBL" id="WHUF01000003">
    <property type="protein sequence ID" value="MQA19916.1"/>
    <property type="molecule type" value="Genomic_DNA"/>
</dbReference>
<evidence type="ECO:0000256" key="1">
    <source>
        <dbReference type="SAM" id="SignalP"/>
    </source>
</evidence>
<feature type="signal peptide" evidence="1">
    <location>
        <begin position="1"/>
        <end position="20"/>
    </location>
</feature>
<dbReference type="InterPro" id="IPR013424">
    <property type="entry name" value="Ice-binding_C"/>
</dbReference>
<accession>A0A843SHP1</accession>
<evidence type="ECO:0000313" key="4">
    <source>
        <dbReference type="Proteomes" id="UP000444318"/>
    </source>
</evidence>
<keyword evidence="1" id="KW-0732">Signal</keyword>
<dbReference type="Proteomes" id="UP000444318">
    <property type="component" value="Unassembled WGS sequence"/>
</dbReference>